<dbReference type="Pfam" id="PF00535">
    <property type="entry name" value="Glycos_transf_2"/>
    <property type="match status" value="1"/>
</dbReference>
<gene>
    <name evidence="2" type="ORF">BUE93_18060</name>
</gene>
<dbReference type="Proteomes" id="UP000239469">
    <property type="component" value="Unassembled WGS sequence"/>
</dbReference>
<dbReference type="SUPFAM" id="SSF53448">
    <property type="entry name" value="Nucleotide-diphospho-sugar transferases"/>
    <property type="match status" value="1"/>
</dbReference>
<dbReference type="InterPro" id="IPR029044">
    <property type="entry name" value="Nucleotide-diphossugar_trans"/>
</dbReference>
<protein>
    <recommendedName>
        <fullName evidence="1">Glycosyltransferase 2-like domain-containing protein</fullName>
    </recommendedName>
</protein>
<dbReference type="AlphaFoldDB" id="A0A2S9X0F7"/>
<accession>A0A2S9X0F7</accession>
<feature type="domain" description="Glycosyltransferase 2-like" evidence="1">
    <location>
        <begin position="6"/>
        <end position="134"/>
    </location>
</feature>
<sequence>MLDTISVIIPCFNAEKFIGNALLSIYEQTKRPLEVICVDDKSTDLTINVIASFQEHLSDLEIILIESSVNAGPAVARNYGRKFAKGKWIAFLDADDTWHPQKLELQLDALIKHSLVFIGSAFSYTATSNHIYSCDIKKISVSNLLLKNYFPTPSVMALNEVLIPFDESMRYSEDYACWLLMAKHGYEMGYIPTPLTFLGKPSYGHSGLSANLVQMEYGELRAIRKCLGQLNAKAIFFQAFSILKFIKRIAVVTIRRLVN</sequence>
<dbReference type="PANTHER" id="PTHR43685:SF2">
    <property type="entry name" value="GLYCOSYLTRANSFERASE 2-LIKE DOMAIN-CONTAINING PROTEIN"/>
    <property type="match status" value="1"/>
</dbReference>
<name>A0A2S9X0F7_9NEIS</name>
<dbReference type="CDD" id="cd00761">
    <property type="entry name" value="Glyco_tranf_GTA_type"/>
    <property type="match status" value="1"/>
</dbReference>
<dbReference type="RefSeq" id="WP_106077741.1">
    <property type="nucleotide sequence ID" value="NZ_MTBD01000033.1"/>
</dbReference>
<organism evidence="2 3">
    <name type="scientific">Chromobacterium amazonense</name>
    <dbReference type="NCBI Taxonomy" id="1382803"/>
    <lineage>
        <taxon>Bacteria</taxon>
        <taxon>Pseudomonadati</taxon>
        <taxon>Pseudomonadota</taxon>
        <taxon>Betaproteobacteria</taxon>
        <taxon>Neisseriales</taxon>
        <taxon>Chromobacteriaceae</taxon>
        <taxon>Chromobacterium</taxon>
    </lineage>
</organism>
<dbReference type="EMBL" id="MTBD01000033">
    <property type="protein sequence ID" value="PRP69195.1"/>
    <property type="molecule type" value="Genomic_DNA"/>
</dbReference>
<dbReference type="PANTHER" id="PTHR43685">
    <property type="entry name" value="GLYCOSYLTRANSFERASE"/>
    <property type="match status" value="1"/>
</dbReference>
<dbReference type="InterPro" id="IPR050834">
    <property type="entry name" value="Glycosyltransf_2"/>
</dbReference>
<dbReference type="InterPro" id="IPR001173">
    <property type="entry name" value="Glyco_trans_2-like"/>
</dbReference>
<reference evidence="2 3" key="1">
    <citation type="submission" date="2017-01" db="EMBL/GenBank/DDBJ databases">
        <title>New insights into the genetic diversity of Chromobacterium isolated from tropical freshwater lake.</title>
        <authorList>
            <person name="Santos A.B."/>
            <person name="Nascimento A.M."/>
            <person name="Da Silva P.C."/>
        </authorList>
    </citation>
    <scope>NUCLEOTIDE SEQUENCE [LARGE SCALE GENOMIC DNA]</scope>
    <source>
        <strain evidence="2 3">56AF</strain>
    </source>
</reference>
<dbReference type="Gene3D" id="3.90.550.10">
    <property type="entry name" value="Spore Coat Polysaccharide Biosynthesis Protein SpsA, Chain A"/>
    <property type="match status" value="1"/>
</dbReference>
<evidence type="ECO:0000259" key="1">
    <source>
        <dbReference type="Pfam" id="PF00535"/>
    </source>
</evidence>
<comment type="caution">
    <text evidence="2">The sequence shown here is derived from an EMBL/GenBank/DDBJ whole genome shotgun (WGS) entry which is preliminary data.</text>
</comment>
<dbReference type="OrthoDB" id="9802649at2"/>
<evidence type="ECO:0000313" key="2">
    <source>
        <dbReference type="EMBL" id="PRP69195.1"/>
    </source>
</evidence>
<proteinExistence type="predicted"/>
<evidence type="ECO:0000313" key="3">
    <source>
        <dbReference type="Proteomes" id="UP000239469"/>
    </source>
</evidence>